<dbReference type="EC" id="3.2.1.22" evidence="3"/>
<evidence type="ECO:0000313" key="6">
    <source>
        <dbReference type="EMBL" id="KAK3173190.1"/>
    </source>
</evidence>
<accession>A0AAD9Z847</accession>
<dbReference type="InterPro" id="IPR017853">
    <property type="entry name" value="GH"/>
</dbReference>
<organism evidence="6 7">
    <name type="scientific">Lepraria neglecta</name>
    <dbReference type="NCBI Taxonomy" id="209136"/>
    <lineage>
        <taxon>Eukaryota</taxon>
        <taxon>Fungi</taxon>
        <taxon>Dikarya</taxon>
        <taxon>Ascomycota</taxon>
        <taxon>Pezizomycotina</taxon>
        <taxon>Lecanoromycetes</taxon>
        <taxon>OSLEUM clade</taxon>
        <taxon>Lecanoromycetidae</taxon>
        <taxon>Lecanorales</taxon>
        <taxon>Lecanorineae</taxon>
        <taxon>Stereocaulaceae</taxon>
        <taxon>Lepraria</taxon>
    </lineage>
</organism>
<keyword evidence="5" id="KW-0326">Glycosidase</keyword>
<evidence type="ECO:0000256" key="1">
    <source>
        <dbReference type="ARBA" id="ARBA00001255"/>
    </source>
</evidence>
<dbReference type="AlphaFoldDB" id="A0AAD9Z847"/>
<dbReference type="PANTHER" id="PTHR11452">
    <property type="entry name" value="ALPHA-GALACTOSIDASE/ALPHA-N-ACETYLGALACTOSAMINIDASE"/>
    <property type="match status" value="1"/>
</dbReference>
<evidence type="ECO:0000256" key="4">
    <source>
        <dbReference type="ARBA" id="ARBA00022801"/>
    </source>
</evidence>
<comment type="catalytic activity">
    <reaction evidence="1">
        <text>Hydrolysis of terminal, non-reducing alpha-D-galactose residues in alpha-D-galactosides, including galactose oligosaccharides, galactomannans and galactolipids.</text>
        <dbReference type="EC" id="3.2.1.22"/>
    </reaction>
</comment>
<reference evidence="6" key="1">
    <citation type="submission" date="2022-11" db="EMBL/GenBank/DDBJ databases">
        <title>Chromosomal genome sequence assembly and mating type (MAT) locus characterization of the leprose asexual lichenized fungus Lepraria neglecta (Nyl.) Erichsen.</title>
        <authorList>
            <person name="Allen J.L."/>
            <person name="Pfeffer B."/>
        </authorList>
    </citation>
    <scope>NUCLEOTIDE SEQUENCE</scope>
    <source>
        <strain evidence="6">Allen 5258</strain>
    </source>
</reference>
<proteinExistence type="inferred from homology"/>
<comment type="similarity">
    <text evidence="2">Belongs to the glycosyl hydrolase 27 family.</text>
</comment>
<evidence type="ECO:0000256" key="3">
    <source>
        <dbReference type="ARBA" id="ARBA00012755"/>
    </source>
</evidence>
<evidence type="ECO:0000256" key="5">
    <source>
        <dbReference type="ARBA" id="ARBA00023295"/>
    </source>
</evidence>
<dbReference type="GO" id="GO:0005975">
    <property type="term" value="P:carbohydrate metabolic process"/>
    <property type="evidence" value="ECO:0007669"/>
    <property type="project" value="InterPro"/>
</dbReference>
<name>A0AAD9Z847_9LECA</name>
<dbReference type="Pfam" id="PF16499">
    <property type="entry name" value="Melibiase_2"/>
    <property type="match status" value="1"/>
</dbReference>
<keyword evidence="4" id="KW-0378">Hydrolase</keyword>
<dbReference type="Gene3D" id="3.20.20.70">
    <property type="entry name" value="Aldolase class I"/>
    <property type="match status" value="1"/>
</dbReference>
<keyword evidence="7" id="KW-1185">Reference proteome</keyword>
<sequence length="454" mass="49379">MQLAIRNSQPFYVPFYDATANGHTSPARGWNSFGIQANSGTQKTAGWDFNDYHFAQQCDLMVTQPGYDYVCSIDSGWSTTGGDQNGRIVENTTVFSTYGSLKGFGDHLHSQGLKLGVYLLPGAVTSDGDKTIENTQIQLKDVFDTSQPGYFARTTFLWGKDGVQQWHDSEIRYLEAQGVDFVKLDFVTPGSIDSNPLPADNSQSVNNADSLRLDTDVNNADGGGQITFVAWQTVQRAIERYRSFINQQTEDSSRQGHGIMIRPDMDSTYIGNPQSLSGISDVQRYSMAIHWIGAGANLITGSDQTTRDSLGYELMYNEEAMTIADFTSQWPMQPRNPSGWGTAGAGASMQLQAWIAGPNEQGTAVAVLANYGPDLGQGGFNTNWTDTHLVSIQLSDLGIGPGMQYGGNSWSVRRVWGGGGSGGGNHQDIGTTSDKIESWLGEGESVLYKLQKQS</sequence>
<dbReference type="InterPro" id="IPR013785">
    <property type="entry name" value="Aldolase_TIM"/>
</dbReference>
<protein>
    <recommendedName>
        <fullName evidence="3">alpha-galactosidase</fullName>
        <ecNumber evidence="3">3.2.1.22</ecNumber>
    </recommendedName>
</protein>
<dbReference type="GO" id="GO:0004557">
    <property type="term" value="F:alpha-galactosidase activity"/>
    <property type="evidence" value="ECO:0007669"/>
    <property type="project" value="UniProtKB-EC"/>
</dbReference>
<dbReference type="InterPro" id="IPR002241">
    <property type="entry name" value="Glyco_hydro_27"/>
</dbReference>
<dbReference type="SUPFAM" id="SSF51445">
    <property type="entry name" value="(Trans)glycosidases"/>
    <property type="match status" value="1"/>
</dbReference>
<dbReference type="Proteomes" id="UP001276659">
    <property type="component" value="Unassembled WGS sequence"/>
</dbReference>
<dbReference type="EMBL" id="JASNWA010000007">
    <property type="protein sequence ID" value="KAK3173190.1"/>
    <property type="molecule type" value="Genomic_DNA"/>
</dbReference>
<evidence type="ECO:0000313" key="7">
    <source>
        <dbReference type="Proteomes" id="UP001276659"/>
    </source>
</evidence>
<dbReference type="PANTHER" id="PTHR11452:SF33">
    <property type="entry name" value="ALPHA-GALACTOSIDASE 2"/>
    <property type="match status" value="1"/>
</dbReference>
<evidence type="ECO:0000256" key="2">
    <source>
        <dbReference type="ARBA" id="ARBA00009743"/>
    </source>
</evidence>
<comment type="caution">
    <text evidence="6">The sequence shown here is derived from an EMBL/GenBank/DDBJ whole genome shotgun (WGS) entry which is preliminary data.</text>
</comment>
<gene>
    <name evidence="6" type="ORF">OEA41_006519</name>
</gene>